<dbReference type="Proteomes" id="UP000326354">
    <property type="component" value="Chromosome"/>
</dbReference>
<feature type="region of interest" description="Disordered" evidence="1">
    <location>
        <begin position="23"/>
        <end position="65"/>
    </location>
</feature>
<name>A0A5S9IRA9_UABAM</name>
<evidence type="ECO:0000256" key="1">
    <source>
        <dbReference type="SAM" id="MobiDB-lite"/>
    </source>
</evidence>
<dbReference type="EMBL" id="AP019860">
    <property type="protein sequence ID" value="BBM85710.1"/>
    <property type="molecule type" value="Genomic_DNA"/>
</dbReference>
<reference evidence="2 3" key="1">
    <citation type="submission" date="2019-08" db="EMBL/GenBank/DDBJ databases">
        <title>Complete genome sequence of Candidatus Uab amorphum.</title>
        <authorList>
            <person name="Shiratori T."/>
            <person name="Suzuki S."/>
            <person name="Kakizawa Y."/>
            <person name="Ishida K."/>
        </authorList>
    </citation>
    <scope>NUCLEOTIDE SEQUENCE [LARGE SCALE GENOMIC DNA]</scope>
    <source>
        <strain evidence="2 3">SRT547</strain>
    </source>
</reference>
<feature type="compositionally biased region" description="Low complexity" evidence="1">
    <location>
        <begin position="49"/>
        <end position="58"/>
    </location>
</feature>
<sequence length="261" mass="29603">MNKILLAGITLICLSCTQNGTLDNNNNKQTAPTENSAENSENSAEKTTEVNTQTKTTQPPSENIKDYYEKAQDIVANKEALKAESDKLDKQQNCEKCAVIAAATYYLANDKDKASSWAEQAYVSGQDKVEFLPTSRTINTDQSLTKQRQLAQAKDFIISKRDKGTASFKKGNIQFLGLAQYKKATKYYKEAIQKGIENSELRKECTRNLAICLYHSKYYDVAKNLIIYTWLVHPDLQINVGEEATREALKKYIRDYQQMHK</sequence>
<accession>A0A5S9IRA9</accession>
<dbReference type="AlphaFoldDB" id="A0A5S9IRA9"/>
<organism evidence="2 3">
    <name type="scientific">Uabimicrobium amorphum</name>
    <dbReference type="NCBI Taxonomy" id="2596890"/>
    <lineage>
        <taxon>Bacteria</taxon>
        <taxon>Pseudomonadati</taxon>
        <taxon>Planctomycetota</taxon>
        <taxon>Candidatus Uabimicrobiia</taxon>
        <taxon>Candidatus Uabimicrobiales</taxon>
        <taxon>Candidatus Uabimicrobiaceae</taxon>
        <taxon>Candidatus Uabimicrobium</taxon>
    </lineage>
</organism>
<gene>
    <name evidence="2" type="ORF">UABAM_04085</name>
</gene>
<keyword evidence="3" id="KW-1185">Reference proteome</keyword>
<dbReference type="InterPro" id="IPR011990">
    <property type="entry name" value="TPR-like_helical_dom_sf"/>
</dbReference>
<feature type="compositionally biased region" description="Polar residues" evidence="1">
    <location>
        <begin position="23"/>
        <end position="33"/>
    </location>
</feature>
<protein>
    <submittedName>
        <fullName evidence="2">Uncharacterized protein</fullName>
    </submittedName>
</protein>
<evidence type="ECO:0000313" key="3">
    <source>
        <dbReference type="Proteomes" id="UP000326354"/>
    </source>
</evidence>
<proteinExistence type="predicted"/>
<evidence type="ECO:0000313" key="2">
    <source>
        <dbReference type="EMBL" id="BBM85710.1"/>
    </source>
</evidence>
<dbReference type="RefSeq" id="WP_151969800.1">
    <property type="nucleotide sequence ID" value="NZ_AP019860.1"/>
</dbReference>
<dbReference type="Gene3D" id="1.25.40.10">
    <property type="entry name" value="Tetratricopeptide repeat domain"/>
    <property type="match status" value="1"/>
</dbReference>
<dbReference type="KEGG" id="uam:UABAM_04085"/>